<dbReference type="PROSITE" id="PS51085">
    <property type="entry name" value="2FE2S_FER_2"/>
    <property type="match status" value="1"/>
</dbReference>
<name>A0A5K7YK44_9BACT</name>
<keyword evidence="3" id="KW-0408">Iron</keyword>
<dbReference type="PANTHER" id="PTHR24960">
    <property type="entry name" value="PHOTOSYSTEM I IRON-SULFUR CENTER-RELATED"/>
    <property type="match status" value="1"/>
</dbReference>
<evidence type="ECO:0000256" key="3">
    <source>
        <dbReference type="ARBA" id="ARBA00023004"/>
    </source>
</evidence>
<dbReference type="GO" id="GO:0051539">
    <property type="term" value="F:4 iron, 4 sulfur cluster binding"/>
    <property type="evidence" value="ECO:0007669"/>
    <property type="project" value="UniProtKB-KW"/>
</dbReference>
<gene>
    <name evidence="7" type="ORF">DSCA_26750</name>
</gene>
<dbReference type="OrthoDB" id="9816402at2"/>
<dbReference type="GO" id="GO:0046872">
    <property type="term" value="F:metal ion binding"/>
    <property type="evidence" value="ECO:0007669"/>
    <property type="project" value="UniProtKB-KW"/>
</dbReference>
<dbReference type="InterPro" id="IPR036010">
    <property type="entry name" value="2Fe-2S_ferredoxin-like_sf"/>
</dbReference>
<evidence type="ECO:0008006" key="9">
    <source>
        <dbReference type="Google" id="ProtNLM"/>
    </source>
</evidence>
<accession>A0A5K7YK44</accession>
<dbReference type="InterPro" id="IPR017900">
    <property type="entry name" value="4Fe4S_Fe_S_CS"/>
</dbReference>
<evidence type="ECO:0000259" key="6">
    <source>
        <dbReference type="PROSITE" id="PS51379"/>
    </source>
</evidence>
<dbReference type="RefSeq" id="WP_155316866.1">
    <property type="nucleotide sequence ID" value="NZ_AP021874.1"/>
</dbReference>
<dbReference type="InterPro" id="IPR050157">
    <property type="entry name" value="PSI_iron-sulfur_center"/>
</dbReference>
<dbReference type="PROSITE" id="PS00198">
    <property type="entry name" value="4FE4S_FER_1"/>
    <property type="match status" value="1"/>
</dbReference>
<dbReference type="PANTHER" id="PTHR24960:SF84">
    <property type="entry name" value="HYDROGENASE SUBUNIT"/>
    <property type="match status" value="1"/>
</dbReference>
<dbReference type="EMBL" id="AP021874">
    <property type="protein sequence ID" value="BBO68745.1"/>
    <property type="molecule type" value="Genomic_DNA"/>
</dbReference>
<dbReference type="SUPFAM" id="SSF54292">
    <property type="entry name" value="2Fe-2S ferredoxin-like"/>
    <property type="match status" value="1"/>
</dbReference>
<feature type="domain" description="4Fe-4S ferredoxin-type" evidence="6">
    <location>
        <begin position="150"/>
        <end position="179"/>
    </location>
</feature>
<keyword evidence="4" id="KW-0411">Iron-sulfur</keyword>
<keyword evidence="2" id="KW-0479">Metal-binding</keyword>
<dbReference type="CDD" id="cd00207">
    <property type="entry name" value="fer2"/>
    <property type="match status" value="1"/>
</dbReference>
<evidence type="ECO:0000259" key="5">
    <source>
        <dbReference type="PROSITE" id="PS51085"/>
    </source>
</evidence>
<reference evidence="7 8" key="1">
    <citation type="submission" date="2019-11" db="EMBL/GenBank/DDBJ databases">
        <title>Comparative genomics of hydrocarbon-degrading Desulfosarcina strains.</title>
        <authorList>
            <person name="Watanabe M."/>
            <person name="Kojima H."/>
            <person name="Fukui M."/>
        </authorList>
    </citation>
    <scope>NUCLEOTIDE SEQUENCE [LARGE SCALE GENOMIC DNA]</scope>
    <source>
        <strain evidence="7 8">PL12</strain>
    </source>
</reference>
<organism evidence="7 8">
    <name type="scientific">Desulfosarcina alkanivorans</name>
    <dbReference type="NCBI Taxonomy" id="571177"/>
    <lineage>
        <taxon>Bacteria</taxon>
        <taxon>Pseudomonadati</taxon>
        <taxon>Thermodesulfobacteriota</taxon>
        <taxon>Desulfobacteria</taxon>
        <taxon>Desulfobacterales</taxon>
        <taxon>Desulfosarcinaceae</taxon>
        <taxon>Desulfosarcina</taxon>
    </lineage>
</organism>
<protein>
    <recommendedName>
        <fullName evidence="9">2Fe-2S ferredoxin</fullName>
    </recommendedName>
</protein>
<dbReference type="Pfam" id="PF13510">
    <property type="entry name" value="Fer2_4"/>
    <property type="match status" value="1"/>
</dbReference>
<evidence type="ECO:0000256" key="1">
    <source>
        <dbReference type="ARBA" id="ARBA00022485"/>
    </source>
</evidence>
<dbReference type="Gene3D" id="3.30.70.20">
    <property type="match status" value="1"/>
</dbReference>
<feature type="domain" description="2Fe-2S ferredoxin-type" evidence="5">
    <location>
        <begin position="1"/>
        <end position="82"/>
    </location>
</feature>
<dbReference type="InterPro" id="IPR001041">
    <property type="entry name" value="2Fe-2S_ferredoxin-type"/>
</dbReference>
<dbReference type="Gene3D" id="3.10.20.740">
    <property type="match status" value="1"/>
</dbReference>
<dbReference type="Proteomes" id="UP000427906">
    <property type="component" value="Chromosome"/>
</dbReference>
<dbReference type="InterPro" id="IPR017896">
    <property type="entry name" value="4Fe4S_Fe-S-bd"/>
</dbReference>
<keyword evidence="8" id="KW-1185">Reference proteome</keyword>
<dbReference type="SUPFAM" id="SSF54862">
    <property type="entry name" value="4Fe-4S ferredoxins"/>
    <property type="match status" value="1"/>
</dbReference>
<evidence type="ECO:0000256" key="2">
    <source>
        <dbReference type="ARBA" id="ARBA00022723"/>
    </source>
</evidence>
<keyword evidence="1" id="KW-0004">4Fe-4S</keyword>
<sequence length="259" mass="28279">MITITIDGTSYPATAGQTALQAARENQVSIPTLCYHPALKPSGSCKLCAVEVTGRTGGRQIAMLSCILKVSDGLDIKTTGPIVDAARKKAFENLLRMAPQSLQLRQMAAEYGVDVEAPPDGCVRCRLCIRVCKEIVGAGALKMKKIDGVAFVVPEPDRCIGCGTCANICPTNTIRVEDIQNVRTVTIRDELIGKHPLERCEGCGRWFATTRFIDFIERRTAPHPHVKETHAYCPTCAKLFSDRTRAVSDHTVKTRMPGH</sequence>
<evidence type="ECO:0000313" key="8">
    <source>
        <dbReference type="Proteomes" id="UP000427906"/>
    </source>
</evidence>
<evidence type="ECO:0000313" key="7">
    <source>
        <dbReference type="EMBL" id="BBO68745.1"/>
    </source>
</evidence>
<dbReference type="KEGG" id="dalk:DSCA_26750"/>
<dbReference type="PROSITE" id="PS51379">
    <property type="entry name" value="4FE4S_FER_2"/>
    <property type="match status" value="1"/>
</dbReference>
<proteinExistence type="predicted"/>
<dbReference type="Pfam" id="PF00037">
    <property type="entry name" value="Fer4"/>
    <property type="match status" value="1"/>
</dbReference>
<dbReference type="AlphaFoldDB" id="A0A5K7YK44"/>
<evidence type="ECO:0000256" key="4">
    <source>
        <dbReference type="ARBA" id="ARBA00023014"/>
    </source>
</evidence>